<dbReference type="Pfam" id="PF01593">
    <property type="entry name" value="Amino_oxidase"/>
    <property type="match status" value="1"/>
</dbReference>
<accession>A0A2M9G483</accession>
<gene>
    <name evidence="2" type="ORF">CVT23_06135</name>
</gene>
<comment type="caution">
    <text evidence="2">The sequence shown here is derived from an EMBL/GenBank/DDBJ whole genome shotgun (WGS) entry which is preliminary data.</text>
</comment>
<dbReference type="AlphaFoldDB" id="A0A2M9G483"/>
<dbReference type="RefSeq" id="WP_109792621.1">
    <property type="nucleotide sequence ID" value="NZ_PHIG01000025.1"/>
</dbReference>
<reference evidence="2 3" key="1">
    <citation type="submission" date="2017-11" db="EMBL/GenBank/DDBJ databases">
        <title>Draft genome sequence of Rhizobiales bacterium SY3-13.</title>
        <authorList>
            <person name="Sun C."/>
        </authorList>
    </citation>
    <scope>NUCLEOTIDE SEQUENCE [LARGE SCALE GENOMIC DNA]</scope>
    <source>
        <strain evidence="2 3">SY3-13</strain>
    </source>
</reference>
<evidence type="ECO:0000259" key="1">
    <source>
        <dbReference type="Pfam" id="PF01593"/>
    </source>
</evidence>
<organism evidence="2 3">
    <name type="scientific">Minwuia thermotolerans</name>
    <dbReference type="NCBI Taxonomy" id="2056226"/>
    <lineage>
        <taxon>Bacteria</taxon>
        <taxon>Pseudomonadati</taxon>
        <taxon>Pseudomonadota</taxon>
        <taxon>Alphaproteobacteria</taxon>
        <taxon>Minwuiales</taxon>
        <taxon>Minwuiaceae</taxon>
        <taxon>Minwuia</taxon>
    </lineage>
</organism>
<dbReference type="OrthoDB" id="20837at2"/>
<evidence type="ECO:0000313" key="3">
    <source>
        <dbReference type="Proteomes" id="UP000229498"/>
    </source>
</evidence>
<dbReference type="Gene3D" id="3.50.50.60">
    <property type="entry name" value="FAD/NAD(P)-binding domain"/>
    <property type="match status" value="1"/>
</dbReference>
<dbReference type="EMBL" id="PHIG01000025">
    <property type="protein sequence ID" value="PJK30521.1"/>
    <property type="molecule type" value="Genomic_DNA"/>
</dbReference>
<dbReference type="PANTHER" id="PTHR42923:SF17">
    <property type="entry name" value="AMINE OXIDASE DOMAIN-CONTAINING PROTEIN"/>
    <property type="match status" value="1"/>
</dbReference>
<dbReference type="PANTHER" id="PTHR42923">
    <property type="entry name" value="PROTOPORPHYRINOGEN OXIDASE"/>
    <property type="match status" value="1"/>
</dbReference>
<evidence type="ECO:0000313" key="2">
    <source>
        <dbReference type="EMBL" id="PJK30521.1"/>
    </source>
</evidence>
<name>A0A2M9G483_9PROT</name>
<dbReference type="InterPro" id="IPR036188">
    <property type="entry name" value="FAD/NAD-bd_sf"/>
</dbReference>
<dbReference type="GO" id="GO:0016491">
    <property type="term" value="F:oxidoreductase activity"/>
    <property type="evidence" value="ECO:0007669"/>
    <property type="project" value="InterPro"/>
</dbReference>
<dbReference type="InterPro" id="IPR002937">
    <property type="entry name" value="Amino_oxidase"/>
</dbReference>
<feature type="domain" description="Amine oxidase" evidence="1">
    <location>
        <begin position="18"/>
        <end position="272"/>
    </location>
</feature>
<protein>
    <submittedName>
        <fullName evidence="2">NAD/FAD-binding protein</fullName>
    </submittedName>
</protein>
<dbReference type="SUPFAM" id="SSF51905">
    <property type="entry name" value="FAD/NAD(P)-binding domain"/>
    <property type="match status" value="1"/>
</dbReference>
<proteinExistence type="predicted"/>
<dbReference type="InterPro" id="IPR050464">
    <property type="entry name" value="Zeta_carotene_desat/Oxidored"/>
</dbReference>
<keyword evidence="3" id="KW-1185">Reference proteome</keyword>
<sequence length="451" mass="49471">MTAGLPFGSRIAVVGAGISGLSAAWLLAGNYRVTVYDRAEYAGGHANTVDVDDGGRAVPVDTGFIVCNDRNYPNLLALFDRLGVETAPSDMSFSVSAEGGRFEYGAARPSMLFAQASNLASPRFYRMLRDIGRFHRAGKAHLAGGGEATLGQFLDCHGFGPELVSRHVLPMGAAIWSTPAARMLDFPAAAFFRFMDNHGLLGLTDRPRWRTVRGGSRAYVEALTAGFRDRVRLNTGVEAITRTPDGVRVEDRQDGVEIHDAVIMACHADEALAMIKDADGAERRVLGGFRYQRNLAVLHSDPAFMPRRRRAWASWNYLLGEDDGKRPPSVTYWMNRLQPLATRRELFVTLNPADQPAAGTVLRSFPYDHPVFDGEAAAMQKMIWNIQGARNLWFCGAHLGYGFHEDGIQSGLAVAEGLSGLRRPWRVDDESGRLQIPAGWPELLAARRRAA</sequence>
<dbReference type="Proteomes" id="UP000229498">
    <property type="component" value="Unassembled WGS sequence"/>
</dbReference>